<dbReference type="InterPro" id="IPR036390">
    <property type="entry name" value="WH_DNA-bd_sf"/>
</dbReference>
<dbReference type="SUPFAM" id="SSF46785">
    <property type="entry name" value="Winged helix' DNA-binding domain"/>
    <property type="match status" value="1"/>
</dbReference>
<dbReference type="Proteomes" id="UP001232445">
    <property type="component" value="Unassembled WGS sequence"/>
</dbReference>
<dbReference type="Gene3D" id="3.30.390.60">
    <property type="entry name" value="Heat-inducible transcription repressor hrca homolog, domain 3"/>
    <property type="match status" value="1"/>
</dbReference>
<gene>
    <name evidence="5" type="primary">hrcA</name>
    <name evidence="8" type="ORF">J2S00_002399</name>
</gene>
<protein>
    <recommendedName>
        <fullName evidence="5">Heat-inducible transcription repressor HrcA</fullName>
    </recommendedName>
</protein>
<evidence type="ECO:0000256" key="1">
    <source>
        <dbReference type="ARBA" id="ARBA00022491"/>
    </source>
</evidence>
<dbReference type="InterPro" id="IPR029016">
    <property type="entry name" value="GAF-like_dom_sf"/>
</dbReference>
<dbReference type="Pfam" id="PF01628">
    <property type="entry name" value="HrcA"/>
    <property type="match status" value="1"/>
</dbReference>
<dbReference type="SUPFAM" id="SSF55781">
    <property type="entry name" value="GAF domain-like"/>
    <property type="match status" value="1"/>
</dbReference>
<comment type="caution">
    <text evidence="8">The sequence shown here is derived from an EMBL/GenBank/DDBJ whole genome shotgun (WGS) entry which is preliminary data.</text>
</comment>
<dbReference type="Gene3D" id="3.30.450.40">
    <property type="match status" value="1"/>
</dbReference>
<dbReference type="PANTHER" id="PTHR34824:SF1">
    <property type="entry name" value="HEAT-INDUCIBLE TRANSCRIPTION REPRESSOR HRCA"/>
    <property type="match status" value="1"/>
</dbReference>
<dbReference type="InterPro" id="IPR021153">
    <property type="entry name" value="HrcA_C"/>
</dbReference>
<dbReference type="NCBIfam" id="TIGR00331">
    <property type="entry name" value="hrcA"/>
    <property type="match status" value="1"/>
</dbReference>
<name>A0ABU0CT57_9BACI</name>
<evidence type="ECO:0000256" key="5">
    <source>
        <dbReference type="HAMAP-Rule" id="MF_00081"/>
    </source>
</evidence>
<evidence type="ECO:0000313" key="8">
    <source>
        <dbReference type="EMBL" id="MDQ0339611.1"/>
    </source>
</evidence>
<dbReference type="InterPro" id="IPR023120">
    <property type="entry name" value="WHTH_transcript_rep_HrcA_IDD"/>
</dbReference>
<dbReference type="HAMAP" id="MF_00081">
    <property type="entry name" value="HrcA"/>
    <property type="match status" value="1"/>
</dbReference>
<evidence type="ECO:0000256" key="4">
    <source>
        <dbReference type="ARBA" id="ARBA00023163"/>
    </source>
</evidence>
<evidence type="ECO:0000256" key="3">
    <source>
        <dbReference type="ARBA" id="ARBA00023016"/>
    </source>
</evidence>
<comment type="function">
    <text evidence="5">Negative regulator of class I heat shock genes (grpE-dnaK-dnaJ and groELS operons). Prevents heat-shock induction of these operons.</text>
</comment>
<dbReference type="InterPro" id="IPR005104">
    <property type="entry name" value="WHTH_HrcA_DNA-bd"/>
</dbReference>
<sequence length="346" mass="39701">MLTERQKLILRLVVDDYVRLAEPVGSRTIAKREGVNFSPATIRNEMADLEEMGYLTQPHTSAGRIPSHKGYRFYVDHLMEPEQLSVDVIRKIRRLYTERFMEFEQVIQQTASVLSKLTNYTAIVLGPEFFDAALKHIQLVPISEGSAVAIIVTDTGHVEHRTLSVPDEISLTEMEKLVNLLNHKLRGVPLYQFRERLYSEIARELKKHIKQYEAVMKVLEQTLLGDKEDRVFLKGTTHIFSQPEFRDVEKVRELFELLEQHDRIQGILAATKTKTGVQVLIGQENLDEAFADCSIITASYSIGGKPVGSLNILGPTRMEYKKVVSILHYLTQDLSYYLDRLYEKGY</sequence>
<keyword evidence="2 5" id="KW-0805">Transcription regulation</keyword>
<dbReference type="InterPro" id="IPR002571">
    <property type="entry name" value="HrcA"/>
</dbReference>
<proteinExistence type="inferred from homology"/>
<dbReference type="Pfam" id="PF03444">
    <property type="entry name" value="WHD_HrcA"/>
    <property type="match status" value="1"/>
</dbReference>
<evidence type="ECO:0000259" key="7">
    <source>
        <dbReference type="Pfam" id="PF03444"/>
    </source>
</evidence>
<dbReference type="Gene3D" id="1.10.10.10">
    <property type="entry name" value="Winged helix-like DNA-binding domain superfamily/Winged helix DNA-binding domain"/>
    <property type="match status" value="1"/>
</dbReference>
<evidence type="ECO:0000259" key="6">
    <source>
        <dbReference type="Pfam" id="PF01628"/>
    </source>
</evidence>
<organism evidence="8 9">
    <name type="scientific">Caldalkalibacillus uzonensis</name>
    <dbReference type="NCBI Taxonomy" id="353224"/>
    <lineage>
        <taxon>Bacteria</taxon>
        <taxon>Bacillati</taxon>
        <taxon>Bacillota</taxon>
        <taxon>Bacilli</taxon>
        <taxon>Bacillales</taxon>
        <taxon>Bacillaceae</taxon>
        <taxon>Caldalkalibacillus</taxon>
    </lineage>
</organism>
<comment type="similarity">
    <text evidence="5">Belongs to the HrcA family.</text>
</comment>
<reference evidence="8 9" key="1">
    <citation type="submission" date="2023-07" db="EMBL/GenBank/DDBJ databases">
        <title>Genomic Encyclopedia of Type Strains, Phase IV (KMG-IV): sequencing the most valuable type-strain genomes for metagenomic binning, comparative biology and taxonomic classification.</title>
        <authorList>
            <person name="Goeker M."/>
        </authorList>
    </citation>
    <scope>NUCLEOTIDE SEQUENCE [LARGE SCALE GENOMIC DNA]</scope>
    <source>
        <strain evidence="8 9">DSM 17740</strain>
    </source>
</reference>
<dbReference type="InterPro" id="IPR036388">
    <property type="entry name" value="WH-like_DNA-bd_sf"/>
</dbReference>
<keyword evidence="4 5" id="KW-0804">Transcription</keyword>
<dbReference type="RefSeq" id="WP_307339845.1">
    <property type="nucleotide sequence ID" value="NZ_JAUSUQ010000008.1"/>
</dbReference>
<dbReference type="EMBL" id="JAUSUQ010000008">
    <property type="protein sequence ID" value="MDQ0339611.1"/>
    <property type="molecule type" value="Genomic_DNA"/>
</dbReference>
<dbReference type="PANTHER" id="PTHR34824">
    <property type="entry name" value="HEAT-INDUCIBLE TRANSCRIPTION REPRESSOR HRCA"/>
    <property type="match status" value="1"/>
</dbReference>
<evidence type="ECO:0000256" key="2">
    <source>
        <dbReference type="ARBA" id="ARBA00023015"/>
    </source>
</evidence>
<feature type="domain" description="Winged helix-turn-helix transcription repressor HrcA DNA-binding" evidence="7">
    <location>
        <begin position="1"/>
        <end position="72"/>
    </location>
</feature>
<feature type="domain" description="Heat-inducible transcription repressor HrcA C-terminal" evidence="6">
    <location>
        <begin position="104"/>
        <end position="324"/>
    </location>
</feature>
<evidence type="ECO:0000313" key="9">
    <source>
        <dbReference type="Proteomes" id="UP001232445"/>
    </source>
</evidence>
<keyword evidence="9" id="KW-1185">Reference proteome</keyword>
<dbReference type="PIRSF" id="PIRSF005485">
    <property type="entry name" value="HrcA"/>
    <property type="match status" value="1"/>
</dbReference>
<accession>A0ABU0CT57</accession>
<keyword evidence="3 5" id="KW-0346">Stress response</keyword>
<keyword evidence="1 5" id="KW-0678">Repressor</keyword>